<keyword evidence="3" id="KW-1185">Reference proteome</keyword>
<gene>
    <name evidence="2" type="ORF">GCM10008106_30380</name>
</gene>
<protein>
    <submittedName>
        <fullName evidence="2">Uncharacterized protein</fullName>
    </submittedName>
</protein>
<keyword evidence="1" id="KW-0472">Membrane</keyword>
<comment type="caution">
    <text evidence="2">The sequence shown here is derived from an EMBL/GenBank/DDBJ whole genome shotgun (WGS) entry which is preliminary data.</text>
</comment>
<evidence type="ECO:0000313" key="3">
    <source>
        <dbReference type="Proteomes" id="UP000642809"/>
    </source>
</evidence>
<feature type="transmembrane region" description="Helical" evidence="1">
    <location>
        <begin position="130"/>
        <end position="152"/>
    </location>
</feature>
<keyword evidence="1" id="KW-0812">Transmembrane</keyword>
<feature type="transmembrane region" description="Helical" evidence="1">
    <location>
        <begin position="164"/>
        <end position="189"/>
    </location>
</feature>
<reference evidence="2" key="2">
    <citation type="submission" date="2020-09" db="EMBL/GenBank/DDBJ databases">
        <authorList>
            <person name="Sun Q."/>
            <person name="Kim S."/>
        </authorList>
    </citation>
    <scope>NUCLEOTIDE SEQUENCE</scope>
    <source>
        <strain evidence="2">KCTC 23224</strain>
    </source>
</reference>
<feature type="transmembrane region" description="Helical" evidence="1">
    <location>
        <begin position="25"/>
        <end position="47"/>
    </location>
</feature>
<dbReference type="Proteomes" id="UP000642809">
    <property type="component" value="Unassembled WGS sequence"/>
</dbReference>
<reference evidence="2" key="1">
    <citation type="journal article" date="2014" name="Int. J. Syst. Evol. Microbiol.">
        <title>Complete genome sequence of Corynebacterium casei LMG S-19264T (=DSM 44701T), isolated from a smear-ripened cheese.</title>
        <authorList>
            <consortium name="US DOE Joint Genome Institute (JGI-PGF)"/>
            <person name="Walter F."/>
            <person name="Albersmeier A."/>
            <person name="Kalinowski J."/>
            <person name="Ruckert C."/>
        </authorList>
    </citation>
    <scope>NUCLEOTIDE SEQUENCE</scope>
    <source>
        <strain evidence="2">KCTC 23224</strain>
    </source>
</reference>
<evidence type="ECO:0000256" key="1">
    <source>
        <dbReference type="SAM" id="Phobius"/>
    </source>
</evidence>
<dbReference type="RefSeq" id="WP_189584564.1">
    <property type="nucleotide sequence ID" value="NZ_BMYF01000020.1"/>
</dbReference>
<feature type="transmembrane region" description="Helical" evidence="1">
    <location>
        <begin position="195"/>
        <end position="214"/>
    </location>
</feature>
<organism evidence="2 3">
    <name type="scientific">Mongoliitalea lutea</name>
    <dbReference type="NCBI Taxonomy" id="849756"/>
    <lineage>
        <taxon>Bacteria</taxon>
        <taxon>Pseudomonadati</taxon>
        <taxon>Bacteroidota</taxon>
        <taxon>Cytophagia</taxon>
        <taxon>Cytophagales</taxon>
        <taxon>Cyclobacteriaceae</taxon>
        <taxon>Mongoliitalea</taxon>
    </lineage>
</organism>
<dbReference type="EMBL" id="BMYF01000020">
    <property type="protein sequence ID" value="GHB47347.1"/>
    <property type="molecule type" value="Genomic_DNA"/>
</dbReference>
<dbReference type="AlphaFoldDB" id="A0A8J3CY84"/>
<name>A0A8J3CY84_9BACT</name>
<keyword evidence="1" id="KW-1133">Transmembrane helix</keyword>
<proteinExistence type="predicted"/>
<accession>A0A8J3CY84</accession>
<sequence>MDWIGANSLIGFFLDKSRSFGSKTALFFVIIGMFFIVDYVFDFTYYWSNNQRITQLERIQSLKRNYSQDSLKMMDLTNLEVEIFNKKHYTQQIKKKLIISDNKFIEPSKIEKLTENKAQTPSKKNVSTTWMVISSNYFLLLVFPILIFLPLFPGQKFDKNTAFGWLALNVVWVGIISFITYIAFLIPIINGNPTNNYWLNAGIHLIFMILIGFVSKKKK</sequence>
<evidence type="ECO:0000313" key="2">
    <source>
        <dbReference type="EMBL" id="GHB47347.1"/>
    </source>
</evidence>